<dbReference type="PANTHER" id="PTHR47268:SF4">
    <property type="entry name" value="ACYLPHOSPHATASE"/>
    <property type="match status" value="1"/>
</dbReference>
<feature type="active site" evidence="5">
    <location>
        <position position="20"/>
    </location>
</feature>
<evidence type="ECO:0000256" key="5">
    <source>
        <dbReference type="PROSITE-ProRule" id="PRU00520"/>
    </source>
</evidence>
<dbReference type="PANTHER" id="PTHR47268">
    <property type="entry name" value="ACYLPHOSPHATASE"/>
    <property type="match status" value="1"/>
</dbReference>
<dbReference type="NCBIfam" id="NF011000">
    <property type="entry name" value="PRK14426.1"/>
    <property type="match status" value="1"/>
</dbReference>
<evidence type="ECO:0000256" key="1">
    <source>
        <dbReference type="ARBA" id="ARBA00005614"/>
    </source>
</evidence>
<dbReference type="InterPro" id="IPR020456">
    <property type="entry name" value="Acylphosphatase"/>
</dbReference>
<organism evidence="9 10">
    <name type="scientific">Vibrio qingdaonensis</name>
    <dbReference type="NCBI Taxonomy" id="2829491"/>
    <lineage>
        <taxon>Bacteria</taxon>
        <taxon>Pseudomonadati</taxon>
        <taxon>Pseudomonadota</taxon>
        <taxon>Gammaproteobacteria</taxon>
        <taxon>Vibrionales</taxon>
        <taxon>Vibrionaceae</taxon>
        <taxon>Vibrio</taxon>
    </lineage>
</organism>
<dbReference type="GO" id="GO:0003998">
    <property type="term" value="F:acylphosphatase activity"/>
    <property type="evidence" value="ECO:0007669"/>
    <property type="project" value="UniProtKB-EC"/>
</dbReference>
<dbReference type="Pfam" id="PF00708">
    <property type="entry name" value="Acylphosphatase"/>
    <property type="match status" value="1"/>
</dbReference>
<gene>
    <name evidence="9" type="primary">yccX</name>
    <name evidence="9" type="ORF">MD535_00285</name>
</gene>
<sequence>MPDICKKFIVEGHVQGVGFRYHTCHEGLKLNTTGYAKNQPDGTVEVMVCGRPTDVDALERWLMTGPRTAHVQRVVREPCEYQLYRSFKIL</sequence>
<comment type="similarity">
    <text evidence="1 7">Belongs to the acylphosphatase family.</text>
</comment>
<evidence type="ECO:0000256" key="2">
    <source>
        <dbReference type="ARBA" id="ARBA00012150"/>
    </source>
</evidence>
<reference evidence="9" key="1">
    <citation type="submission" date="2022-02" db="EMBL/GenBank/DDBJ databases">
        <title>Vibrio sp. nov, a new bacterium isolated from seawater.</title>
        <authorList>
            <person name="Yuan Y."/>
        </authorList>
    </citation>
    <scope>NUCLEOTIDE SEQUENCE</scope>
    <source>
        <strain evidence="9">ZSDZ65</strain>
    </source>
</reference>
<dbReference type="InterPro" id="IPR001792">
    <property type="entry name" value="Acylphosphatase-like_dom"/>
</dbReference>
<dbReference type="EMBL" id="JAKRRY010000001">
    <property type="protein sequence ID" value="MCW8344463.1"/>
    <property type="molecule type" value="Genomic_DNA"/>
</dbReference>
<keyword evidence="5 6" id="KW-0378">Hydrolase</keyword>
<dbReference type="AlphaFoldDB" id="A0A9X3CJ83"/>
<dbReference type="Proteomes" id="UP001155587">
    <property type="component" value="Unassembled WGS sequence"/>
</dbReference>
<dbReference type="PROSITE" id="PS51160">
    <property type="entry name" value="ACYLPHOSPHATASE_3"/>
    <property type="match status" value="1"/>
</dbReference>
<evidence type="ECO:0000256" key="4">
    <source>
        <dbReference type="ARBA" id="ARBA00047645"/>
    </source>
</evidence>
<comment type="catalytic activity">
    <reaction evidence="4 5 6">
        <text>an acyl phosphate + H2O = a carboxylate + phosphate + H(+)</text>
        <dbReference type="Rhea" id="RHEA:14965"/>
        <dbReference type="ChEBI" id="CHEBI:15377"/>
        <dbReference type="ChEBI" id="CHEBI:15378"/>
        <dbReference type="ChEBI" id="CHEBI:29067"/>
        <dbReference type="ChEBI" id="CHEBI:43474"/>
        <dbReference type="ChEBI" id="CHEBI:59918"/>
        <dbReference type="EC" id="3.6.1.7"/>
    </reaction>
</comment>
<dbReference type="EC" id="3.6.1.7" evidence="2 5"/>
<evidence type="ECO:0000259" key="8">
    <source>
        <dbReference type="PROSITE" id="PS51160"/>
    </source>
</evidence>
<evidence type="ECO:0000313" key="10">
    <source>
        <dbReference type="Proteomes" id="UP001155587"/>
    </source>
</evidence>
<feature type="active site" evidence="5">
    <location>
        <position position="38"/>
    </location>
</feature>
<dbReference type="SUPFAM" id="SSF54975">
    <property type="entry name" value="Acylphosphatase/BLUF domain-like"/>
    <property type="match status" value="1"/>
</dbReference>
<evidence type="ECO:0000256" key="7">
    <source>
        <dbReference type="RuleBase" id="RU004168"/>
    </source>
</evidence>
<comment type="caution">
    <text evidence="9">The sequence shown here is derived from an EMBL/GenBank/DDBJ whole genome shotgun (WGS) entry which is preliminary data.</text>
</comment>
<feature type="domain" description="Acylphosphatase-like" evidence="8">
    <location>
        <begin position="5"/>
        <end position="90"/>
    </location>
</feature>
<dbReference type="PROSITE" id="PS00151">
    <property type="entry name" value="ACYLPHOSPHATASE_2"/>
    <property type="match status" value="1"/>
</dbReference>
<accession>A0A9X3CJ83</accession>
<evidence type="ECO:0000256" key="6">
    <source>
        <dbReference type="RuleBase" id="RU000553"/>
    </source>
</evidence>
<evidence type="ECO:0000256" key="3">
    <source>
        <dbReference type="ARBA" id="ARBA00015991"/>
    </source>
</evidence>
<protein>
    <recommendedName>
        <fullName evidence="3 5">Acylphosphatase</fullName>
        <ecNumber evidence="2 5">3.6.1.7</ecNumber>
    </recommendedName>
</protein>
<dbReference type="InterPro" id="IPR036046">
    <property type="entry name" value="Acylphosphatase-like_dom_sf"/>
</dbReference>
<keyword evidence="10" id="KW-1185">Reference proteome</keyword>
<dbReference type="InterPro" id="IPR017968">
    <property type="entry name" value="Acylphosphatase_CS"/>
</dbReference>
<dbReference type="RefSeq" id="WP_265672890.1">
    <property type="nucleotide sequence ID" value="NZ_JAKRRY010000001.1"/>
</dbReference>
<dbReference type="Gene3D" id="3.30.70.100">
    <property type="match status" value="1"/>
</dbReference>
<evidence type="ECO:0000313" key="9">
    <source>
        <dbReference type="EMBL" id="MCW8344463.1"/>
    </source>
</evidence>
<proteinExistence type="inferred from homology"/>
<name>A0A9X3CJ83_9VIBR</name>
<dbReference type="PROSITE" id="PS00150">
    <property type="entry name" value="ACYLPHOSPHATASE_1"/>
    <property type="match status" value="1"/>
</dbReference>